<dbReference type="InterPro" id="IPR003838">
    <property type="entry name" value="ABC3_permease_C"/>
</dbReference>
<comment type="similarity">
    <text evidence="6">Belongs to the ABC-4 integral membrane protein family.</text>
</comment>
<feature type="transmembrane region" description="Helical" evidence="8">
    <location>
        <begin position="783"/>
        <end position="807"/>
    </location>
</feature>
<keyword evidence="5 8" id="KW-0472">Membrane</keyword>
<dbReference type="PANTHER" id="PTHR30572:SF4">
    <property type="entry name" value="ABC TRANSPORTER PERMEASE YTRF"/>
    <property type="match status" value="1"/>
</dbReference>
<feature type="transmembrane region" description="Helical" evidence="8">
    <location>
        <begin position="434"/>
        <end position="456"/>
    </location>
</feature>
<feature type="domain" description="MacB-like periplasmic core" evidence="10">
    <location>
        <begin position="443"/>
        <end position="619"/>
    </location>
</feature>
<evidence type="ECO:0000313" key="12">
    <source>
        <dbReference type="Proteomes" id="UP001449795"/>
    </source>
</evidence>
<sequence>MLKTIFGATIRQARQYPRYFFIDILGMAVGLCFFIISAQYVCFEYSFNDNVPDAKTIARVDITYKVPGHAPIESGILSFAALPFLRADFPFLAASTLDRPVSVLLEAGNRRFSRTIEQTDSEFFKTIPLPLEQGDPAHALDRPDGIVLSDRLAKAIFGKSDVLGRSIIVMEEGVKVALTVTGVLSTPTVATTIDPEAVMIIPQWVREKSYAFTRWRSSIGSIYVRFRGPSDMALAQSQTSSFLSRRASGPDSGNDDRNLGVHPEKTSLLTFVPLSETHFHDIVVEDKSDGADRGVVDSLGLTGIFVLILAIGNSVNLSTARSALRAREVAIRKTLGATRSALFMQFMGESILQALISAVLALSFFELVSPFISSMVGVKLNVDYEHTILILLISAVATGIAAGVYPALVLSAYRPAIIFSSAALPSGGRLEGKVRKVLILVQFSIASVIAICTLVVNKQANFIRTSDQGYTAKGLLVSPQIPASDANVQHQLLDAVRAIPGVTAATLSVLEPNVSTVSYFDAKTARGENIHVLTDVISRGYDVVYLPHLLAGRWFDNFHGQDNSQGWDGLLASPGPYNIIINSRTVSAAGFASPAAAIGQSLTIGSTRLYIIGVEDDMRFVSPHEKVRPLVVLQSRQNIPAAVITIRFAGVASRDMQERLKTVWNRLIPDAEGNFETVADRTSEFYMNGQRQGKLAIAGSIMTFVIAGIGLYGLASLSSVQRRHEIGIRKALGARVGDIIILMLRGFLFPVSLACMIACPFAWSLMRAWLSTFSQRIALSPAYFLVVIGLTLGFAALIVIGQTLRLARMESARALRRP</sequence>
<feature type="transmembrane region" description="Helical" evidence="8">
    <location>
        <begin position="299"/>
        <end position="320"/>
    </location>
</feature>
<keyword evidence="4 8" id="KW-1133">Transmembrane helix</keyword>
<feature type="transmembrane region" description="Helical" evidence="8">
    <location>
        <begin position="695"/>
        <end position="715"/>
    </location>
</feature>
<comment type="subcellular location">
    <subcellularLocation>
        <location evidence="1">Cell membrane</location>
        <topology evidence="1">Multi-pass membrane protein</topology>
    </subcellularLocation>
</comment>
<organism evidence="11 12">
    <name type="scientific">Nguyenibacter vanlangensis</name>
    <dbReference type="NCBI Taxonomy" id="1216886"/>
    <lineage>
        <taxon>Bacteria</taxon>
        <taxon>Pseudomonadati</taxon>
        <taxon>Pseudomonadota</taxon>
        <taxon>Alphaproteobacteria</taxon>
        <taxon>Acetobacterales</taxon>
        <taxon>Acetobacteraceae</taxon>
        <taxon>Nguyenibacter</taxon>
    </lineage>
</organism>
<evidence type="ECO:0000256" key="1">
    <source>
        <dbReference type="ARBA" id="ARBA00004651"/>
    </source>
</evidence>
<feature type="transmembrane region" description="Helical" evidence="8">
    <location>
        <begin position="341"/>
        <end position="368"/>
    </location>
</feature>
<gene>
    <name evidence="11" type="ORF">AAC691_11290</name>
</gene>
<evidence type="ECO:0000256" key="8">
    <source>
        <dbReference type="SAM" id="Phobius"/>
    </source>
</evidence>
<name>A0ABZ3CZJ8_9PROT</name>
<feature type="transmembrane region" description="Helical" evidence="8">
    <location>
        <begin position="736"/>
        <end position="763"/>
    </location>
</feature>
<dbReference type="InterPro" id="IPR025857">
    <property type="entry name" value="MacB_PCD"/>
</dbReference>
<keyword evidence="3 8" id="KW-0812">Transmembrane</keyword>
<feature type="region of interest" description="Disordered" evidence="7">
    <location>
        <begin position="241"/>
        <end position="260"/>
    </location>
</feature>
<evidence type="ECO:0000256" key="7">
    <source>
        <dbReference type="SAM" id="MobiDB-lite"/>
    </source>
</evidence>
<feature type="domain" description="MacB-like periplasmic core" evidence="10">
    <location>
        <begin position="24"/>
        <end position="238"/>
    </location>
</feature>
<reference evidence="11 12" key="1">
    <citation type="submission" date="2024-04" db="EMBL/GenBank/DDBJ databases">
        <title>Complete genome sequence of Nguyenibacter vanlangesis HBCM-1154, a strain capable of nitrogen fixation, IAA production, and phosphorus solubilization isolated from sugarcane soil.</title>
        <authorList>
            <person name="MY HANH P."/>
        </authorList>
    </citation>
    <scope>NUCLEOTIDE SEQUENCE [LARGE SCALE GENOMIC DNA]</scope>
    <source>
        <strain evidence="11 12">HBCM 1154</strain>
    </source>
</reference>
<dbReference type="PANTHER" id="PTHR30572">
    <property type="entry name" value="MEMBRANE COMPONENT OF TRANSPORTER-RELATED"/>
    <property type="match status" value="1"/>
</dbReference>
<feature type="domain" description="ABC3 transporter permease C-terminal" evidence="9">
    <location>
        <begin position="699"/>
        <end position="810"/>
    </location>
</feature>
<keyword evidence="12" id="KW-1185">Reference proteome</keyword>
<evidence type="ECO:0000259" key="9">
    <source>
        <dbReference type="Pfam" id="PF02687"/>
    </source>
</evidence>
<proteinExistence type="inferred from homology"/>
<dbReference type="Proteomes" id="UP001449795">
    <property type="component" value="Chromosome"/>
</dbReference>
<evidence type="ECO:0000256" key="6">
    <source>
        <dbReference type="ARBA" id="ARBA00038076"/>
    </source>
</evidence>
<keyword evidence="2" id="KW-1003">Cell membrane</keyword>
<evidence type="ECO:0000313" key="11">
    <source>
        <dbReference type="EMBL" id="XAE40928.1"/>
    </source>
</evidence>
<evidence type="ECO:0000256" key="2">
    <source>
        <dbReference type="ARBA" id="ARBA00022475"/>
    </source>
</evidence>
<evidence type="ECO:0000259" key="10">
    <source>
        <dbReference type="Pfam" id="PF12704"/>
    </source>
</evidence>
<evidence type="ECO:0000256" key="4">
    <source>
        <dbReference type="ARBA" id="ARBA00022989"/>
    </source>
</evidence>
<evidence type="ECO:0000256" key="5">
    <source>
        <dbReference type="ARBA" id="ARBA00023136"/>
    </source>
</evidence>
<dbReference type="RefSeq" id="WP_342626957.1">
    <property type="nucleotide sequence ID" value="NZ_CP152276.1"/>
</dbReference>
<dbReference type="EMBL" id="CP152276">
    <property type="protein sequence ID" value="XAE40928.1"/>
    <property type="molecule type" value="Genomic_DNA"/>
</dbReference>
<protein>
    <submittedName>
        <fullName evidence="11">ABC transporter permease</fullName>
    </submittedName>
</protein>
<accession>A0ABZ3CZJ8</accession>
<feature type="transmembrane region" description="Helical" evidence="8">
    <location>
        <begin position="388"/>
        <end position="413"/>
    </location>
</feature>
<evidence type="ECO:0000256" key="3">
    <source>
        <dbReference type="ARBA" id="ARBA00022692"/>
    </source>
</evidence>
<feature type="domain" description="ABC3 transporter permease C-terminal" evidence="9">
    <location>
        <begin position="303"/>
        <end position="404"/>
    </location>
</feature>
<feature type="transmembrane region" description="Helical" evidence="8">
    <location>
        <begin position="20"/>
        <end position="41"/>
    </location>
</feature>
<dbReference type="Pfam" id="PF02687">
    <property type="entry name" value="FtsX"/>
    <property type="match status" value="2"/>
</dbReference>
<dbReference type="InterPro" id="IPR050250">
    <property type="entry name" value="Macrolide_Exporter_MacB"/>
</dbReference>
<dbReference type="Pfam" id="PF12704">
    <property type="entry name" value="MacB_PCD"/>
    <property type="match status" value="2"/>
</dbReference>